<protein>
    <recommendedName>
        <fullName evidence="4">Transporter</fullName>
    </recommendedName>
</protein>
<evidence type="ECO:0000313" key="3">
    <source>
        <dbReference type="Proteomes" id="UP001230207"/>
    </source>
</evidence>
<reference evidence="2 3" key="1">
    <citation type="submission" date="2023-07" db="EMBL/GenBank/DDBJ databases">
        <title>Genomic Encyclopedia of Type Strains, Phase IV (KMG-IV): sequencing the most valuable type-strain genomes for metagenomic binning, comparative biology and taxonomic classification.</title>
        <authorList>
            <person name="Goeker M."/>
        </authorList>
    </citation>
    <scope>NUCLEOTIDE SEQUENCE [LARGE SCALE GENOMIC DNA]</scope>
    <source>
        <strain evidence="2 3">DSM 1112</strain>
    </source>
</reference>
<feature type="chain" id="PRO_5046313850" description="Transporter" evidence="1">
    <location>
        <begin position="25"/>
        <end position="268"/>
    </location>
</feature>
<keyword evidence="3" id="KW-1185">Reference proteome</keyword>
<comment type="caution">
    <text evidence="2">The sequence shown here is derived from an EMBL/GenBank/DDBJ whole genome shotgun (WGS) entry which is preliminary data.</text>
</comment>
<name>A0ABU0C001_9HYPH</name>
<accession>A0ABU0C001</accession>
<dbReference type="Proteomes" id="UP001230207">
    <property type="component" value="Unassembled WGS sequence"/>
</dbReference>
<sequence>MTFSALRNSISLLVLFAWTTLLQAQESSSDLAKKLSNPIASLISVPFQYNYDHGYGPLDGDKSTLNIQPVIPISLNEDWNLISRTILPVIWQDEIAGPSGSQFGLGDTVQSFFLSPAKPTENGLVWGAGPVFLIPTGTDDLLGGEKWGVGPTVVALKQDGPLTYGVLANHIWSFAGNDDRADISNTFLQPFLSYTTPDAWTFALNTESTYDWKTEEWSVPINLTVSKLVKIDKQPISLTAGLRYWAAAPDNGPEGLGVRVGLTFLFPK</sequence>
<keyword evidence="1" id="KW-0732">Signal</keyword>
<proteinExistence type="predicted"/>
<evidence type="ECO:0008006" key="4">
    <source>
        <dbReference type="Google" id="ProtNLM"/>
    </source>
</evidence>
<dbReference type="RefSeq" id="WP_307236738.1">
    <property type="nucleotide sequence ID" value="NZ_JAUSVF010000005.1"/>
</dbReference>
<evidence type="ECO:0000256" key="1">
    <source>
        <dbReference type="SAM" id="SignalP"/>
    </source>
</evidence>
<feature type="signal peptide" evidence="1">
    <location>
        <begin position="1"/>
        <end position="24"/>
    </location>
</feature>
<gene>
    <name evidence="2" type="ORF">QO002_006022</name>
</gene>
<dbReference type="EMBL" id="JAUSVF010000005">
    <property type="protein sequence ID" value="MDQ0323815.1"/>
    <property type="molecule type" value="Genomic_DNA"/>
</dbReference>
<organism evidence="2 3">
    <name type="scientific">Pararhizobium capsulatum DSM 1112</name>
    <dbReference type="NCBI Taxonomy" id="1121113"/>
    <lineage>
        <taxon>Bacteria</taxon>
        <taxon>Pseudomonadati</taxon>
        <taxon>Pseudomonadota</taxon>
        <taxon>Alphaproteobacteria</taxon>
        <taxon>Hyphomicrobiales</taxon>
        <taxon>Rhizobiaceae</taxon>
        <taxon>Rhizobium/Agrobacterium group</taxon>
        <taxon>Pararhizobium</taxon>
    </lineage>
</organism>
<evidence type="ECO:0000313" key="2">
    <source>
        <dbReference type="EMBL" id="MDQ0323815.1"/>
    </source>
</evidence>